<reference evidence="1 2" key="1">
    <citation type="journal article" date="2020" name="Biotechnol. Biofuels">
        <title>New insights from the biogas microbiome by comprehensive genome-resolved metagenomics of nearly 1600 species originating from multiple anaerobic digesters.</title>
        <authorList>
            <person name="Campanaro S."/>
            <person name="Treu L."/>
            <person name="Rodriguez-R L.M."/>
            <person name="Kovalovszki A."/>
            <person name="Ziels R.M."/>
            <person name="Maus I."/>
            <person name="Zhu X."/>
            <person name="Kougias P.G."/>
            <person name="Basile A."/>
            <person name="Luo G."/>
            <person name="Schluter A."/>
            <person name="Konstantinidis K.T."/>
            <person name="Angelidaki I."/>
        </authorList>
    </citation>
    <scope>NUCLEOTIDE SEQUENCE [LARGE SCALE GENOMIC DNA]</scope>
    <source>
        <strain evidence="1">AS05jafATM_4</strain>
    </source>
</reference>
<dbReference type="AlphaFoldDB" id="A0A7C6Z7D8"/>
<name>A0A7C6Z7D8_9FIRM</name>
<dbReference type="EMBL" id="DUTF01000404">
    <property type="protein sequence ID" value="HHY28802.1"/>
    <property type="molecule type" value="Genomic_DNA"/>
</dbReference>
<organism evidence="1 2">
    <name type="scientific">Desulfitobacterium dehalogenans</name>
    <dbReference type="NCBI Taxonomy" id="36854"/>
    <lineage>
        <taxon>Bacteria</taxon>
        <taxon>Bacillati</taxon>
        <taxon>Bacillota</taxon>
        <taxon>Clostridia</taxon>
        <taxon>Eubacteriales</taxon>
        <taxon>Desulfitobacteriaceae</taxon>
        <taxon>Desulfitobacterium</taxon>
    </lineage>
</organism>
<dbReference type="Proteomes" id="UP000553059">
    <property type="component" value="Unassembled WGS sequence"/>
</dbReference>
<evidence type="ECO:0008006" key="3">
    <source>
        <dbReference type="Google" id="ProtNLM"/>
    </source>
</evidence>
<evidence type="ECO:0000313" key="2">
    <source>
        <dbReference type="Proteomes" id="UP000553059"/>
    </source>
</evidence>
<gene>
    <name evidence="1" type="ORF">GX523_19055</name>
</gene>
<protein>
    <recommendedName>
        <fullName evidence="3">Type II toxin-antitoxin system RelE/ParE family toxin</fullName>
    </recommendedName>
</protein>
<accession>A0A7C6Z7D8</accession>
<sequence length="122" mass="14233">MDNPLSLMWNQEVMEDLFHYPKLTQLKIINQIKKELLIGARDGIAIVENMENHDYLIYKKKVFKGTWVTYSISENKKQITILSISDCLRDKKAGSMNALERIEFLQQSVEAEMKKIRKLVGT</sequence>
<evidence type="ECO:0000313" key="1">
    <source>
        <dbReference type="EMBL" id="HHY28802.1"/>
    </source>
</evidence>
<comment type="caution">
    <text evidence="1">The sequence shown here is derived from an EMBL/GenBank/DDBJ whole genome shotgun (WGS) entry which is preliminary data.</text>
</comment>
<proteinExistence type="predicted"/>